<evidence type="ECO:0000256" key="1">
    <source>
        <dbReference type="ARBA" id="ARBA00022729"/>
    </source>
</evidence>
<keyword evidence="4" id="KW-1185">Reference proteome</keyword>
<reference evidence="3" key="1">
    <citation type="submission" date="2021-01" db="EMBL/GenBank/DDBJ databases">
        <title>A chromosome-scale assembly of European eel, Anguilla anguilla.</title>
        <authorList>
            <person name="Henkel C."/>
            <person name="Jong-Raadsen S.A."/>
            <person name="Dufour S."/>
            <person name="Weltzien F.-A."/>
            <person name="Palstra A.P."/>
            <person name="Pelster B."/>
            <person name="Spaink H.P."/>
            <person name="Van Den Thillart G.E."/>
            <person name="Jansen H."/>
            <person name="Zahm M."/>
            <person name="Klopp C."/>
            <person name="Cedric C."/>
            <person name="Louis A."/>
            <person name="Berthelot C."/>
            <person name="Parey E."/>
            <person name="Roest Crollius H."/>
            <person name="Montfort J."/>
            <person name="Robinson-Rechavi M."/>
            <person name="Bucao C."/>
            <person name="Bouchez O."/>
            <person name="Gislard M."/>
            <person name="Lluch J."/>
            <person name="Milhes M."/>
            <person name="Lampietro C."/>
            <person name="Lopez Roques C."/>
            <person name="Donnadieu C."/>
            <person name="Braasch I."/>
            <person name="Desvignes T."/>
            <person name="Postlethwait J."/>
            <person name="Bobe J."/>
            <person name="Guiguen Y."/>
            <person name="Dirks R."/>
        </authorList>
    </citation>
    <scope>NUCLEOTIDE SEQUENCE</scope>
    <source>
        <strain evidence="3">Tag_6206</strain>
        <tissue evidence="3">Liver</tissue>
    </source>
</reference>
<evidence type="ECO:0000256" key="2">
    <source>
        <dbReference type="ARBA" id="ARBA00023180"/>
    </source>
</evidence>
<organism evidence="3 4">
    <name type="scientific">Anguilla anguilla</name>
    <name type="common">European freshwater eel</name>
    <name type="synonym">Muraena anguilla</name>
    <dbReference type="NCBI Taxonomy" id="7936"/>
    <lineage>
        <taxon>Eukaryota</taxon>
        <taxon>Metazoa</taxon>
        <taxon>Chordata</taxon>
        <taxon>Craniata</taxon>
        <taxon>Vertebrata</taxon>
        <taxon>Euteleostomi</taxon>
        <taxon>Actinopterygii</taxon>
        <taxon>Neopterygii</taxon>
        <taxon>Teleostei</taxon>
        <taxon>Anguilliformes</taxon>
        <taxon>Anguillidae</taxon>
        <taxon>Anguilla</taxon>
    </lineage>
</organism>
<dbReference type="GO" id="GO:0007160">
    <property type="term" value="P:cell-matrix adhesion"/>
    <property type="evidence" value="ECO:0007669"/>
    <property type="project" value="TreeGrafter"/>
</dbReference>
<dbReference type="InterPro" id="IPR026664">
    <property type="entry name" value="Stereocilin-rel"/>
</dbReference>
<name>A0A9D3MUI5_ANGAN</name>
<keyword evidence="1" id="KW-0732">Signal</keyword>
<dbReference type="Proteomes" id="UP001044222">
    <property type="component" value="Unassembled WGS sequence"/>
</dbReference>
<dbReference type="GO" id="GO:0009986">
    <property type="term" value="C:cell surface"/>
    <property type="evidence" value="ECO:0007669"/>
    <property type="project" value="TreeGrafter"/>
</dbReference>
<evidence type="ECO:0000313" key="4">
    <source>
        <dbReference type="Proteomes" id="UP001044222"/>
    </source>
</evidence>
<accession>A0A9D3MUI5</accession>
<evidence type="ECO:0000313" key="3">
    <source>
        <dbReference type="EMBL" id="KAG5854343.1"/>
    </source>
</evidence>
<dbReference type="EMBL" id="JAFIRN010000002">
    <property type="protein sequence ID" value="KAG5854343.1"/>
    <property type="molecule type" value="Genomic_DNA"/>
</dbReference>
<gene>
    <name evidence="3" type="ORF">ANANG_G00036810</name>
</gene>
<protein>
    <recommendedName>
        <fullName evidence="5">Otoancorin</fullName>
    </recommendedName>
</protein>
<evidence type="ECO:0008006" key="5">
    <source>
        <dbReference type="Google" id="ProtNLM"/>
    </source>
</evidence>
<dbReference type="PANTHER" id="PTHR23412:SF18">
    <property type="entry name" value="OTOANCORIN"/>
    <property type="match status" value="1"/>
</dbReference>
<dbReference type="AlphaFoldDB" id="A0A9D3MUI5"/>
<proteinExistence type="predicted"/>
<comment type="caution">
    <text evidence="3">The sequence shown here is derived from an EMBL/GenBank/DDBJ whole genome shotgun (WGS) entry which is preliminary data.</text>
</comment>
<keyword evidence="2" id="KW-0325">Glycoprotein</keyword>
<dbReference type="PROSITE" id="PS50231">
    <property type="entry name" value="RICIN_B_LECTIN"/>
    <property type="match status" value="1"/>
</dbReference>
<dbReference type="PANTHER" id="PTHR23412">
    <property type="entry name" value="STEREOCILIN RELATED"/>
    <property type="match status" value="1"/>
</dbReference>
<sequence length="769" mass="84080">MTAENLWFLGRYMVHLAVQSIHRVSLSEMRIFIHYDNATKQLDSVYDIKSGPGKAFLHRINASGFDMTNVSTAYRLGLLVCFYDNVQLLDASDARSLLHQLIKCNQLRGSQTEVQKLKSQLLSLVIQNQTLNESLGSVSNAVVGLTPSQLETLSAQAVQKSMGVLQQVPGWTRSQAIILAHKYMGTNKTLSLSNISELGSLVSGLDASLFYSVNTAELAQAVESVLLRHITRLNPAQQHAIVSQMLIAEDMEGVLSRIHGALFSEVPLSTLLKLTGLQSATLVDKHLTSSQSEGIRDEYHVDLLGALLCHFPPEAIRAYLSPAAVPAALQQLRGCARLTPEQRASVRDKLLQFYGYWPRHKLPEAEIPVEWSAELTQDMGPLITLLSRHEILVLASKYPEEVLPLVVQAGRTPLPDDFLAAIFEVVCGAEHRNWSNADSETDCHLIRAPTADKIRKLSEANVFWSAEELQCISNDTFTQTVELLGSVQGYNLTQLMALKTRAKQAWGPLSTWRSYNVIDLGSIALALTEVDIKELNLSSVDTMSALSQQSSWTLQQMTSLLYRFLEASGLSLGKLRGSDLAGLGVLLCGVEPSQVHLISPEAYSSAAHRIGTLPCTLPVLKELKKIAERVFGVAGSWNSSVLQEVGVLAAGMSVEEIKKLHPDVMPYLKAQAIAAIPCKTFKEFSQEQLQSLGPENAKAVTSSQCAQLTNEQLWGLQAARDGLREGLSSHIHSAASLNLDTISVSSGVCLPLCGGLWVMAICSSIQIKW</sequence>